<sequence>MSGYKRVNFYELCRLCASNQQKEKTHIFQEEGRKIQLQNKIQSCLSLKVCENDFLPKVVCSQCLRTLEECYTFRNECVTSETMLSSYFNNFRYTEDFKKPGKVYIKDTTTTKIQQKDLTQKQSQQYEFITIPNSTSTANNTDDNEGVYVQSQNDKISRNDSKSFAYNLSTINFAALKGIVQNIPKNDQVNNISVNSNGEIINLTPLIDFESLLAQNQLQKTPVRQTCKLNRKIKSEKNETEIDLKSPHVQERYDKLPHIKSTQPHKFAYAIKIEESSKNGGGGSAVVVNQISNVNVPINNPNNFNTNYNSVQNINVTSNSAVSQTNNVTTNWNFATPTNNSLNLINNGSLIGTNNQTMFNQTSNWNLVTTTANITSSNITQTNTSTATPNIIEQNEKLIQSIQQLPQDNKQNILNGRAK</sequence>
<gene>
    <name evidence="3" type="ORF">QE152_g4779</name>
</gene>
<dbReference type="Pfam" id="PF07776">
    <property type="entry name" value="zf-AD"/>
    <property type="match status" value="1"/>
</dbReference>
<feature type="binding site" evidence="1">
    <location>
        <position position="60"/>
    </location>
    <ligand>
        <name>Zn(2+)</name>
        <dbReference type="ChEBI" id="CHEBI:29105"/>
    </ligand>
</feature>
<reference evidence="3 4" key="1">
    <citation type="journal article" date="2024" name="BMC Genomics">
        <title>De novo assembly and annotation of Popillia japonica's genome with initial clues to its potential as an invasive pest.</title>
        <authorList>
            <person name="Cucini C."/>
            <person name="Boschi S."/>
            <person name="Funari R."/>
            <person name="Cardaioli E."/>
            <person name="Iannotti N."/>
            <person name="Marturano G."/>
            <person name="Paoli F."/>
            <person name="Bruttini M."/>
            <person name="Carapelli A."/>
            <person name="Frati F."/>
            <person name="Nardi F."/>
        </authorList>
    </citation>
    <scope>NUCLEOTIDE SEQUENCE [LARGE SCALE GENOMIC DNA]</scope>
    <source>
        <strain evidence="3">DMR45628</strain>
    </source>
</reference>
<feature type="domain" description="ZAD" evidence="2">
    <location>
        <begin position="11"/>
        <end position="87"/>
    </location>
</feature>
<dbReference type="InterPro" id="IPR012934">
    <property type="entry name" value="Znf_AD"/>
</dbReference>
<dbReference type="Gene3D" id="3.40.1800.20">
    <property type="match status" value="1"/>
</dbReference>
<feature type="binding site" evidence="1">
    <location>
        <position position="13"/>
    </location>
    <ligand>
        <name>Zn(2+)</name>
        <dbReference type="ChEBI" id="CHEBI:29105"/>
    </ligand>
</feature>
<proteinExistence type="predicted"/>
<dbReference type="PANTHER" id="PTHR39942:SF1">
    <property type="entry name" value="BCDNA.LD26519-RELATED"/>
    <property type="match status" value="1"/>
</dbReference>
<evidence type="ECO:0000256" key="1">
    <source>
        <dbReference type="PROSITE-ProRule" id="PRU01263"/>
    </source>
</evidence>
<dbReference type="PROSITE" id="PS51915">
    <property type="entry name" value="ZAD"/>
    <property type="match status" value="1"/>
</dbReference>
<keyword evidence="1" id="KW-0479">Metal-binding</keyword>
<keyword evidence="1 3" id="KW-0863">Zinc-finger</keyword>
<keyword evidence="4" id="KW-1185">Reference proteome</keyword>
<dbReference type="GO" id="GO:0008270">
    <property type="term" value="F:zinc ion binding"/>
    <property type="evidence" value="ECO:0007669"/>
    <property type="project" value="UniProtKB-UniRule"/>
</dbReference>
<dbReference type="SUPFAM" id="SSF57716">
    <property type="entry name" value="Glucocorticoid receptor-like (DNA-binding domain)"/>
    <property type="match status" value="1"/>
</dbReference>
<dbReference type="GO" id="GO:0005634">
    <property type="term" value="C:nucleus"/>
    <property type="evidence" value="ECO:0007669"/>
    <property type="project" value="InterPro"/>
</dbReference>
<feature type="binding site" evidence="1">
    <location>
        <position position="63"/>
    </location>
    <ligand>
        <name>Zn(2+)</name>
        <dbReference type="ChEBI" id="CHEBI:29105"/>
    </ligand>
</feature>
<comment type="caution">
    <text evidence="3">The sequence shown here is derived from an EMBL/GenBank/DDBJ whole genome shotgun (WGS) entry which is preliminary data.</text>
</comment>
<dbReference type="AlphaFoldDB" id="A0AAW1MWS8"/>
<evidence type="ECO:0000313" key="3">
    <source>
        <dbReference type="EMBL" id="KAK9751691.1"/>
    </source>
</evidence>
<organism evidence="3 4">
    <name type="scientific">Popillia japonica</name>
    <name type="common">Japanese beetle</name>
    <dbReference type="NCBI Taxonomy" id="7064"/>
    <lineage>
        <taxon>Eukaryota</taxon>
        <taxon>Metazoa</taxon>
        <taxon>Ecdysozoa</taxon>
        <taxon>Arthropoda</taxon>
        <taxon>Hexapoda</taxon>
        <taxon>Insecta</taxon>
        <taxon>Pterygota</taxon>
        <taxon>Neoptera</taxon>
        <taxon>Endopterygota</taxon>
        <taxon>Coleoptera</taxon>
        <taxon>Polyphaga</taxon>
        <taxon>Scarabaeiformia</taxon>
        <taxon>Scarabaeidae</taxon>
        <taxon>Rutelinae</taxon>
        <taxon>Popillia</taxon>
    </lineage>
</organism>
<accession>A0AAW1MWS8</accession>
<protein>
    <submittedName>
        <fullName evidence="3">Zinc-finger associated domain (Zf-AD)</fullName>
    </submittedName>
</protein>
<name>A0AAW1MWS8_POPJA</name>
<feature type="binding site" evidence="1">
    <location>
        <position position="16"/>
    </location>
    <ligand>
        <name>Zn(2+)</name>
        <dbReference type="ChEBI" id="CHEBI:29105"/>
    </ligand>
</feature>
<dbReference type="EMBL" id="JASPKY010000026">
    <property type="protein sequence ID" value="KAK9751691.1"/>
    <property type="molecule type" value="Genomic_DNA"/>
</dbReference>
<evidence type="ECO:0000259" key="2">
    <source>
        <dbReference type="PROSITE" id="PS51915"/>
    </source>
</evidence>
<dbReference type="Proteomes" id="UP001458880">
    <property type="component" value="Unassembled WGS sequence"/>
</dbReference>
<keyword evidence="1" id="KW-0862">Zinc</keyword>
<dbReference type="PANTHER" id="PTHR39942">
    <property type="entry name" value="BCDNA.LD26519-RELATED"/>
    <property type="match status" value="1"/>
</dbReference>
<evidence type="ECO:0000313" key="4">
    <source>
        <dbReference type="Proteomes" id="UP001458880"/>
    </source>
</evidence>
<dbReference type="SMART" id="SM00868">
    <property type="entry name" value="zf-AD"/>
    <property type="match status" value="1"/>
</dbReference>